<evidence type="ECO:0000256" key="1">
    <source>
        <dbReference type="ARBA" id="ARBA00013068"/>
    </source>
</evidence>
<dbReference type="InterPro" id="IPR041720">
    <property type="entry name" value="FbaB-like"/>
</dbReference>
<dbReference type="PANTHER" id="PTHR47916">
    <property type="entry name" value="FRUCTOSE-BISPHOSPHATE ALDOLASE CLASS 1"/>
    <property type="match status" value="1"/>
</dbReference>
<proteinExistence type="inferred from homology"/>
<dbReference type="CDD" id="cd00958">
    <property type="entry name" value="DhnA"/>
    <property type="match status" value="1"/>
</dbReference>
<dbReference type="InterPro" id="IPR050456">
    <property type="entry name" value="DeoC/FbaB_aldolase"/>
</dbReference>
<keyword evidence="2 5" id="KW-0456">Lyase</keyword>
<evidence type="ECO:0000313" key="5">
    <source>
        <dbReference type="EMBL" id="MBD2253576.1"/>
    </source>
</evidence>
<dbReference type="Gene3D" id="3.20.20.70">
    <property type="entry name" value="Aldolase class I"/>
    <property type="match status" value="1"/>
</dbReference>
<evidence type="ECO:0000256" key="3">
    <source>
        <dbReference type="ARBA" id="ARBA00023270"/>
    </source>
</evidence>
<dbReference type="InterPro" id="IPR013785">
    <property type="entry name" value="Aldolase_TIM"/>
</dbReference>
<dbReference type="SMART" id="SM01133">
    <property type="entry name" value="DeoC"/>
    <property type="match status" value="1"/>
</dbReference>
<dbReference type="EC" id="4.1.2.13" evidence="1"/>
<dbReference type="Proteomes" id="UP000621307">
    <property type="component" value="Unassembled WGS sequence"/>
</dbReference>
<dbReference type="NCBIfam" id="NF006707">
    <property type="entry name" value="PRK09250.1-4"/>
    <property type="match status" value="1"/>
</dbReference>
<dbReference type="EMBL" id="JACJQL010000033">
    <property type="protein sequence ID" value="MBD2253576.1"/>
    <property type="molecule type" value="Genomic_DNA"/>
</dbReference>
<comment type="caution">
    <text evidence="5">The sequence shown here is derived from an EMBL/GenBank/DDBJ whole genome shotgun (WGS) entry which is preliminary data.</text>
</comment>
<comment type="similarity">
    <text evidence="4">Belongs to the DeoC/FbaB aldolase family. FbaB subfamily.</text>
</comment>
<gene>
    <name evidence="5" type="ORF">H6G14_20080</name>
</gene>
<dbReference type="InterPro" id="IPR002915">
    <property type="entry name" value="DeoC/FbaB/LacD_aldolase"/>
</dbReference>
<keyword evidence="6" id="KW-1185">Reference proteome</keyword>
<dbReference type="GO" id="GO:0004332">
    <property type="term" value="F:fructose-bisphosphate aldolase activity"/>
    <property type="evidence" value="ECO:0007669"/>
    <property type="project" value="UniProtKB-EC"/>
</dbReference>
<organism evidence="5 6">
    <name type="scientific">Nostoc parmelioides FACHB-3921</name>
    <dbReference type="NCBI Taxonomy" id="2692909"/>
    <lineage>
        <taxon>Bacteria</taxon>
        <taxon>Bacillati</taxon>
        <taxon>Cyanobacteriota</taxon>
        <taxon>Cyanophyceae</taxon>
        <taxon>Nostocales</taxon>
        <taxon>Nostocaceae</taxon>
        <taxon>Nostoc</taxon>
    </lineage>
</organism>
<accession>A0ABR8BI96</accession>
<dbReference type="Pfam" id="PF01791">
    <property type="entry name" value="DeoC"/>
    <property type="match status" value="1"/>
</dbReference>
<protein>
    <recommendedName>
        <fullName evidence="1">fructose-bisphosphate aldolase</fullName>
        <ecNumber evidence="1">4.1.2.13</ecNumber>
    </recommendedName>
</protein>
<keyword evidence="3" id="KW-0704">Schiff base</keyword>
<name>A0ABR8BI96_9NOSO</name>
<reference evidence="5 6" key="1">
    <citation type="journal article" date="2020" name="ISME J.">
        <title>Comparative genomics reveals insights into cyanobacterial evolution and habitat adaptation.</title>
        <authorList>
            <person name="Chen M.Y."/>
            <person name="Teng W.K."/>
            <person name="Zhao L."/>
            <person name="Hu C.X."/>
            <person name="Zhou Y.K."/>
            <person name="Han B.P."/>
            <person name="Song L.R."/>
            <person name="Shu W.S."/>
        </authorList>
    </citation>
    <scope>NUCLEOTIDE SEQUENCE [LARGE SCALE GENOMIC DNA]</scope>
    <source>
        <strain evidence="5 6">FACHB-3921</strain>
    </source>
</reference>
<sequence>MTTTLLESNSIESLLGHEAEDLLTYKAKVSQDLLHLPGSDFIDRVWLNSDRNPQVLRNLQQLYSTGRLAHTGYLSILPVDQGIEHSAGASFAPNPIYFDPENIIRLAIAGGCNAVATTLGVLGSVSRKYAHKIPFIAKLNHNELLTFPNQFDQVLFADVEQAWNLGAVAVGATIYFGSEQSTRQIQEISRAFKRAHELGMVTILWCYLRNNAFKQDKDYHLAADLTGQANHLGVTIEADIIKQKLPENNNGYGAVAKATGQSYGKTNEKIYTDLTTDHPIDLTRYQVLNCYCGRAGLINSGGASGKNDFAEAVRTAVINKRAGGTGLISGRKAFQRPFEEGVKLFHAIQDVYLSPEVTIA</sequence>
<dbReference type="SUPFAM" id="SSF51569">
    <property type="entry name" value="Aldolase"/>
    <property type="match status" value="1"/>
</dbReference>
<dbReference type="RefSeq" id="WP_190569098.1">
    <property type="nucleotide sequence ID" value="NZ_JACJQL010000033.1"/>
</dbReference>
<evidence type="ECO:0000256" key="4">
    <source>
        <dbReference type="ARBA" id="ARBA00049653"/>
    </source>
</evidence>
<evidence type="ECO:0000256" key="2">
    <source>
        <dbReference type="ARBA" id="ARBA00023239"/>
    </source>
</evidence>
<evidence type="ECO:0000313" key="6">
    <source>
        <dbReference type="Proteomes" id="UP000621307"/>
    </source>
</evidence>
<dbReference type="PANTHER" id="PTHR47916:SF4">
    <property type="entry name" value="FRUCTOSE-BISPHOSPHATE ALDOLASE CLASS 1"/>
    <property type="match status" value="1"/>
</dbReference>